<proteinExistence type="predicted"/>
<dbReference type="Proteomes" id="UP000007319">
    <property type="component" value="Chromosome"/>
</dbReference>
<sequence length="35" mass="3964">MPSKFWPDTPITVHDSHCAAARACHFLIRPKAMRA</sequence>
<reference evidence="1 2" key="1">
    <citation type="journal article" date="2011" name="PLoS Genet.">
        <title>Azospirillum genomes reveal transition of bacteria from aquatic to terrestrial environments.</title>
        <authorList>
            <person name="Wisniewski-Dye F."/>
            <person name="Borziak K."/>
            <person name="Khalsa-Moyers G."/>
            <person name="Alexandre G."/>
            <person name="Sukharnikov L.O."/>
            <person name="Wuichet K."/>
            <person name="Hurst G.B."/>
            <person name="McDonald W.H."/>
            <person name="Robertson J.S."/>
            <person name="Barbe V."/>
            <person name="Calteau A."/>
            <person name="Rouy Z."/>
            <person name="Mangenot S."/>
            <person name="Prigent-Combaret C."/>
            <person name="Normand P."/>
            <person name="Boyer M."/>
            <person name="Siguier P."/>
            <person name="Dessaux Y."/>
            <person name="Elmerich C."/>
            <person name="Condemine G."/>
            <person name="Krishnen G."/>
            <person name="Kennedy I."/>
            <person name="Paterson A.H."/>
            <person name="Gonzalez V."/>
            <person name="Mavingui P."/>
            <person name="Zhulin I.B."/>
        </authorList>
    </citation>
    <scope>NUCLEOTIDE SEQUENCE [LARGE SCALE GENOMIC DNA]</scope>
    <source>
        <strain evidence="1 2">Sp245</strain>
    </source>
</reference>
<gene>
    <name evidence="1" type="ORF">AZOBR_40315</name>
</gene>
<dbReference type="KEGG" id="abs:AZOBR_40315"/>
<name>A0A9P1NL20_9PROT</name>
<protein>
    <submittedName>
        <fullName evidence="1">Uncharacterized protein</fullName>
    </submittedName>
</protein>
<accession>A0A9P1NL20</accession>
<dbReference type="EMBL" id="HE577327">
    <property type="protein sequence ID" value="CCC97146.1"/>
    <property type="molecule type" value="Genomic_DNA"/>
</dbReference>
<evidence type="ECO:0000313" key="1">
    <source>
        <dbReference type="EMBL" id="CCC97146.1"/>
    </source>
</evidence>
<dbReference type="AlphaFoldDB" id="A0A9P1NL20"/>
<evidence type="ECO:0000313" key="2">
    <source>
        <dbReference type="Proteomes" id="UP000007319"/>
    </source>
</evidence>
<organism evidence="1 2">
    <name type="scientific">Azospirillum baldaniorum</name>
    <dbReference type="NCBI Taxonomy" id="1064539"/>
    <lineage>
        <taxon>Bacteria</taxon>
        <taxon>Pseudomonadati</taxon>
        <taxon>Pseudomonadota</taxon>
        <taxon>Alphaproteobacteria</taxon>
        <taxon>Rhodospirillales</taxon>
        <taxon>Azospirillaceae</taxon>
        <taxon>Azospirillum</taxon>
    </lineage>
</organism>
<keyword evidence="2" id="KW-1185">Reference proteome</keyword>